<dbReference type="PRINTS" id="PR00368">
    <property type="entry name" value="FADPNR"/>
</dbReference>
<comment type="similarity">
    <text evidence="1">Belongs to the NADH dehydrogenase family.</text>
</comment>
<feature type="domain" description="FAD/NAD(P)-binding" evidence="10">
    <location>
        <begin position="5"/>
        <end position="327"/>
    </location>
</feature>
<dbReference type="RefSeq" id="WP_096813752.1">
    <property type="nucleotide sequence ID" value="NZ_JXJW01000002.1"/>
</dbReference>
<evidence type="ECO:0000259" key="10">
    <source>
        <dbReference type="Pfam" id="PF07992"/>
    </source>
</evidence>
<feature type="transmembrane region" description="Helical" evidence="9">
    <location>
        <begin position="607"/>
        <end position="625"/>
    </location>
</feature>
<dbReference type="InterPro" id="IPR036188">
    <property type="entry name" value="FAD/NAD-bd_sf"/>
</dbReference>
<evidence type="ECO:0000256" key="5">
    <source>
        <dbReference type="ARBA" id="ARBA00023002"/>
    </source>
</evidence>
<keyword evidence="6" id="KW-0520">NAD</keyword>
<feature type="coiled-coil region" evidence="8">
    <location>
        <begin position="130"/>
        <end position="157"/>
    </location>
</feature>
<protein>
    <recommendedName>
        <fullName evidence="2">NADH:ubiquinone reductase (non-electrogenic)</fullName>
        <ecNumber evidence="2">1.6.5.9</ecNumber>
    </recommendedName>
</protein>
<feature type="transmembrane region" description="Helical" evidence="9">
    <location>
        <begin position="376"/>
        <end position="400"/>
    </location>
</feature>
<organism evidence="11 12">
    <name type="scientific">Pseudolactococcus piscium</name>
    <dbReference type="NCBI Taxonomy" id="1364"/>
    <lineage>
        <taxon>Bacteria</taxon>
        <taxon>Bacillati</taxon>
        <taxon>Bacillota</taxon>
        <taxon>Bacilli</taxon>
        <taxon>Lactobacillales</taxon>
        <taxon>Streptococcaceae</taxon>
        <taxon>Pseudolactococcus</taxon>
    </lineage>
</organism>
<dbReference type="AlphaFoldDB" id="A0A2A5S5M9"/>
<keyword evidence="5" id="KW-0560">Oxidoreductase</keyword>
<dbReference type="PANTHER" id="PTHR43706">
    <property type="entry name" value="NADH DEHYDROGENASE"/>
    <property type="match status" value="1"/>
</dbReference>
<evidence type="ECO:0000313" key="11">
    <source>
        <dbReference type="EMBL" id="PCS08750.1"/>
    </source>
</evidence>
<evidence type="ECO:0000256" key="8">
    <source>
        <dbReference type="SAM" id="Coils"/>
    </source>
</evidence>
<comment type="caution">
    <text evidence="11">The sequence shown here is derived from an EMBL/GenBank/DDBJ whole genome shotgun (WGS) entry which is preliminary data.</text>
</comment>
<comment type="catalytic activity">
    <reaction evidence="7">
        <text>a quinone + NADH + H(+) = a quinol + NAD(+)</text>
        <dbReference type="Rhea" id="RHEA:46160"/>
        <dbReference type="ChEBI" id="CHEBI:15378"/>
        <dbReference type="ChEBI" id="CHEBI:24646"/>
        <dbReference type="ChEBI" id="CHEBI:57540"/>
        <dbReference type="ChEBI" id="CHEBI:57945"/>
        <dbReference type="ChEBI" id="CHEBI:132124"/>
        <dbReference type="EC" id="1.6.5.9"/>
    </reaction>
</comment>
<dbReference type="InterPro" id="IPR023753">
    <property type="entry name" value="FAD/NAD-binding_dom"/>
</dbReference>
<dbReference type="InterPro" id="IPR045024">
    <property type="entry name" value="NDH-2"/>
</dbReference>
<keyword evidence="3" id="KW-0285">Flavoprotein</keyword>
<proteinExistence type="inferred from homology"/>
<dbReference type="Proteomes" id="UP000218282">
    <property type="component" value="Unassembled WGS sequence"/>
</dbReference>
<evidence type="ECO:0000313" key="12">
    <source>
        <dbReference type="Proteomes" id="UP000218282"/>
    </source>
</evidence>
<evidence type="ECO:0000256" key="1">
    <source>
        <dbReference type="ARBA" id="ARBA00005272"/>
    </source>
</evidence>
<gene>
    <name evidence="11" type="ORF">RU86_GL001134</name>
</gene>
<dbReference type="GO" id="GO:0050136">
    <property type="term" value="F:NADH dehydrogenase (quinone) (non-electrogenic) activity"/>
    <property type="evidence" value="ECO:0007669"/>
    <property type="project" value="UniProtKB-EC"/>
</dbReference>
<name>A0A2A5S5M9_9LACT</name>
<dbReference type="PANTHER" id="PTHR43706:SF47">
    <property type="entry name" value="EXTERNAL NADH-UBIQUINONE OXIDOREDUCTASE 1, MITOCHONDRIAL-RELATED"/>
    <property type="match status" value="1"/>
</dbReference>
<dbReference type="Pfam" id="PF07992">
    <property type="entry name" value="Pyr_redox_2"/>
    <property type="match status" value="1"/>
</dbReference>
<keyword evidence="8" id="KW-0175">Coiled coil</keyword>
<keyword evidence="4" id="KW-0274">FAD</keyword>
<dbReference type="EMBL" id="JXJW01000002">
    <property type="protein sequence ID" value="PCS08750.1"/>
    <property type="molecule type" value="Genomic_DNA"/>
</dbReference>
<keyword evidence="12" id="KW-1185">Reference proteome</keyword>
<reference evidence="11 12" key="1">
    <citation type="submission" date="2014-12" db="EMBL/GenBank/DDBJ databases">
        <title>Draft genome sequences of 10 type strains of Lactococcus.</title>
        <authorList>
            <person name="Sun Z."/>
            <person name="Zhong Z."/>
            <person name="Liu W."/>
            <person name="Zhang W."/>
            <person name="Zhang H."/>
        </authorList>
    </citation>
    <scope>NUCLEOTIDE SEQUENCE [LARGE SCALE GENOMIC DNA]</scope>
    <source>
        <strain evidence="11 12">DSM 6634</strain>
    </source>
</reference>
<keyword evidence="9" id="KW-1133">Transmembrane helix</keyword>
<dbReference type="SUPFAM" id="SSF51905">
    <property type="entry name" value="FAD/NAD(P)-binding domain"/>
    <property type="match status" value="2"/>
</dbReference>
<keyword evidence="9" id="KW-0472">Membrane</keyword>
<sequence>MSKKRIAVIGAGIAGVKAAKTLSKKLKNEAEIILIDKHSYHTMMTQLHEIAAGRVPFTNAQYDLQKLFAHQKNVQLLTDEVVGLDKVAKKITTKHSGVIDYDYVIVAIGGEPNDFGVPGVKKNAFTLWSMEDALKIKRHLEKVVEQASLEHDDEKRKALLNFVVAGSGFTGIEMIGELIDWRSVVAREYKLDESEFTLSVVEMMPTILNTLDRKDADKVVKYLAKKHVNLLLNHAITEVAPDHIKIKDGADVPTHTLIWTTGVQGNTQATQYGLAQSERGQRLTANAYMEAVGFEDLGIYVAGDVSGYIEKETGRPTPQIVEAAEQTAHTASQNIIADIKGGEKHQFVGKYQGTMVSVGSKWGVASLMGKLHLSGFFAMAVKHLIFIMYTLQIGSLWYMFTYLKNEIFHTSNERNLFRGHTSRLGNVLWSVPLRVFYGLVWLVEASSKWIGDGKLWDPTTWFGKGSWFNNDLHFPFAWLKEAASGAADAAAGASTGGAETATKAADAAAGASTAVASGAGEATKSAAQFGLSYSYGHEPMAVLDKLPNWMEPIFKFMIPNKEVALFMQKFMSVVEVALALALIVGAFTWLAAAATAALTVMFSLSGMFYWVNIWFIFVAIALMNGSGRSFGLDKWIQPWLQKHFFKWWYGKSKSMYK</sequence>
<evidence type="ECO:0000256" key="7">
    <source>
        <dbReference type="ARBA" id="ARBA00047599"/>
    </source>
</evidence>
<evidence type="ECO:0000256" key="9">
    <source>
        <dbReference type="SAM" id="Phobius"/>
    </source>
</evidence>
<evidence type="ECO:0000256" key="4">
    <source>
        <dbReference type="ARBA" id="ARBA00022827"/>
    </source>
</evidence>
<dbReference type="EC" id="1.6.5.9" evidence="2"/>
<dbReference type="Gene3D" id="3.50.50.100">
    <property type="match status" value="1"/>
</dbReference>
<evidence type="ECO:0000256" key="3">
    <source>
        <dbReference type="ARBA" id="ARBA00022630"/>
    </source>
</evidence>
<evidence type="ECO:0000256" key="6">
    <source>
        <dbReference type="ARBA" id="ARBA00023027"/>
    </source>
</evidence>
<accession>A0A2A5S5M9</accession>
<feature type="transmembrane region" description="Helical" evidence="9">
    <location>
        <begin position="576"/>
        <end position="601"/>
    </location>
</feature>
<evidence type="ECO:0000256" key="2">
    <source>
        <dbReference type="ARBA" id="ARBA00012637"/>
    </source>
</evidence>
<keyword evidence="9" id="KW-0812">Transmembrane</keyword>